<dbReference type="PANTHER" id="PTHR37309">
    <property type="entry name" value="SLR0284 PROTEIN"/>
    <property type="match status" value="1"/>
</dbReference>
<evidence type="ECO:0000256" key="1">
    <source>
        <dbReference type="SAM" id="Phobius"/>
    </source>
</evidence>
<keyword evidence="1" id="KW-1133">Transmembrane helix</keyword>
<dbReference type="InterPro" id="IPR007165">
    <property type="entry name" value="Phage_holin_4_2"/>
</dbReference>
<dbReference type="Proteomes" id="UP000228767">
    <property type="component" value="Unassembled WGS sequence"/>
</dbReference>
<dbReference type="PANTHER" id="PTHR37309:SF1">
    <property type="entry name" value="SLR0284 PROTEIN"/>
    <property type="match status" value="1"/>
</dbReference>
<dbReference type="AlphaFoldDB" id="A0A2H0RFG8"/>
<evidence type="ECO:0008006" key="4">
    <source>
        <dbReference type="Google" id="ProtNLM"/>
    </source>
</evidence>
<evidence type="ECO:0000313" key="2">
    <source>
        <dbReference type="EMBL" id="PIR45170.1"/>
    </source>
</evidence>
<protein>
    <recommendedName>
        <fullName evidence="4">Phage holin family protein</fullName>
    </recommendedName>
</protein>
<comment type="caution">
    <text evidence="2">The sequence shown here is derived from an EMBL/GenBank/DDBJ whole genome shotgun (WGS) entry which is preliminary data.</text>
</comment>
<gene>
    <name evidence="2" type="ORF">COV10_00640</name>
</gene>
<organism evidence="2 3">
    <name type="scientific">Candidatus Vogelbacteria bacterium CG10_big_fil_rev_8_21_14_0_10_51_16</name>
    <dbReference type="NCBI Taxonomy" id="1975045"/>
    <lineage>
        <taxon>Bacteria</taxon>
        <taxon>Candidatus Vogeliibacteriota</taxon>
    </lineage>
</organism>
<feature type="transmembrane region" description="Helical" evidence="1">
    <location>
        <begin position="49"/>
        <end position="78"/>
    </location>
</feature>
<proteinExistence type="predicted"/>
<dbReference type="Pfam" id="PF04020">
    <property type="entry name" value="Phage_holin_4_2"/>
    <property type="match status" value="1"/>
</dbReference>
<feature type="transmembrane region" description="Helical" evidence="1">
    <location>
        <begin position="84"/>
        <end position="106"/>
    </location>
</feature>
<evidence type="ECO:0000313" key="3">
    <source>
        <dbReference type="Proteomes" id="UP000228767"/>
    </source>
</evidence>
<keyword evidence="1" id="KW-0472">Membrane</keyword>
<reference evidence="2 3" key="1">
    <citation type="submission" date="2017-09" db="EMBL/GenBank/DDBJ databases">
        <title>Depth-based differentiation of microbial function through sediment-hosted aquifers and enrichment of novel symbionts in the deep terrestrial subsurface.</title>
        <authorList>
            <person name="Probst A.J."/>
            <person name="Ladd B."/>
            <person name="Jarett J.K."/>
            <person name="Geller-Mcgrath D.E."/>
            <person name="Sieber C.M."/>
            <person name="Emerson J.B."/>
            <person name="Anantharaman K."/>
            <person name="Thomas B.C."/>
            <person name="Malmstrom R."/>
            <person name="Stieglmeier M."/>
            <person name="Klingl A."/>
            <person name="Woyke T."/>
            <person name="Ryan C.M."/>
            <person name="Banfield J.F."/>
        </authorList>
    </citation>
    <scope>NUCLEOTIDE SEQUENCE [LARGE SCALE GENOMIC DNA]</scope>
    <source>
        <strain evidence="2">CG10_big_fil_rev_8_21_14_0_10_51_16</strain>
    </source>
</reference>
<sequence length="111" mass="11949">MTLLLRWVVNALALLLVAFVVPGIVVSSFYIALIVAVLLALVNVTIRPLLVILTLPISIITLGLFTLVINALCFWFVASFVSGFAVGGFFSAFIGALLYSVVTTVANRYIE</sequence>
<dbReference type="EMBL" id="PCYI01000004">
    <property type="protein sequence ID" value="PIR45170.1"/>
    <property type="molecule type" value="Genomic_DNA"/>
</dbReference>
<keyword evidence="1" id="KW-0812">Transmembrane</keyword>
<accession>A0A2H0RFG8</accession>
<feature type="transmembrane region" description="Helical" evidence="1">
    <location>
        <begin position="12"/>
        <end position="42"/>
    </location>
</feature>
<name>A0A2H0RFG8_9BACT</name>